<reference evidence="1" key="1">
    <citation type="journal article" date="2017" name="Virus Genes">
        <title>The complete genome sequence of a third distinct baculovirus isolated from the true armyworm, Mythimna unipuncta, contains two copies of the lef-7 gene.</title>
        <authorList>
            <person name="Harrison R.L."/>
            <person name="Mowery J.D."/>
            <person name="Rowley D.L."/>
            <person name="Bauchan G.R."/>
            <person name="Theilmann D.A."/>
            <person name="Rohrmann G.F."/>
            <person name="Erlandson M.A."/>
        </authorList>
    </citation>
    <scope>NUCLEOTIDE SEQUENCE [LARGE SCALE GENOMIC DNA]</scope>
    <source>
        <strain evidence="1">#7</strain>
    </source>
</reference>
<dbReference type="Pfam" id="PF04878">
    <property type="entry name" value="Baculo_p48"/>
    <property type="match status" value="1"/>
</dbReference>
<dbReference type="EMBL" id="MF375894">
    <property type="protein sequence ID" value="AUV65339.1"/>
    <property type="molecule type" value="Genomic_DNA"/>
</dbReference>
<accession>A0A2K9VS92</accession>
<name>A0A2K9VS92_9ABAC</name>
<protein>
    <submittedName>
        <fullName evidence="1">P45</fullName>
    </submittedName>
</protein>
<organism evidence="1 2">
    <name type="scientific">Mythimna unipuncta nucleopolyhedrovirus</name>
    <dbReference type="NCBI Taxonomy" id="447897"/>
    <lineage>
        <taxon>Viruses</taxon>
        <taxon>Viruses incertae sedis</taxon>
        <taxon>Naldaviricetes</taxon>
        <taxon>Lefavirales</taxon>
        <taxon>Baculoviridae</taxon>
        <taxon>Alphabaculovirus</taxon>
    </lineage>
</organism>
<dbReference type="GeneID" id="40527013"/>
<dbReference type="RefSeq" id="YP_009666733.1">
    <property type="nucleotide sequence ID" value="NC_043530.1"/>
</dbReference>
<dbReference type="Proteomes" id="UP000297194">
    <property type="component" value="Segment"/>
</dbReference>
<dbReference type="InterPro" id="IPR006962">
    <property type="entry name" value="P48_Baculovir"/>
</dbReference>
<keyword evidence="2" id="KW-1185">Reference proteome</keyword>
<sequence length="386" mass="44866">MSTMNLVEYSLRFNKLDVFTNVNFQVRLTVDEIDSLSFLYSKYFNHSDNVSVKGLTFFNEFNKCVDFVKQNFESKQNNNDVKRIFSVFLKDEFISQVPKFRKIMSYLQKYYLPTPAPNVSEISARCAYCSVDTIHCLSCKIGYLSSCISTFDSGIQDGWDIFLRPMFGLPLFLYILLKTEIAPDQMFNVDDLITNSFARFFYNLLCDKATTNFVDRKACMPIIKECRRVTVAMRDAELERLLCMLQSSNAANTRLFAPFRQFVVELARKINIKQTKANDVNKVNKIASVVFTGFYMRQYLEAAPNKTMSAAELEMRNVCRFILHKYNEEQLANFMVKLSSIKTELSIEMMKQYIVSESFIRHLVLQYNLDEELCVLLNDNDNDNAV</sequence>
<dbReference type="KEGG" id="vg:40527013"/>
<evidence type="ECO:0000313" key="1">
    <source>
        <dbReference type="EMBL" id="AUV65339.1"/>
    </source>
</evidence>
<evidence type="ECO:0000313" key="2">
    <source>
        <dbReference type="Proteomes" id="UP000297194"/>
    </source>
</evidence>
<proteinExistence type="predicted"/>